<accession>A0A1J5PUC6</accession>
<dbReference type="AlphaFoldDB" id="A0A1J5PUC6"/>
<evidence type="ECO:0000313" key="1">
    <source>
        <dbReference type="EMBL" id="OIQ74730.1"/>
    </source>
</evidence>
<sequence length="122" mass="13230">MTVKLKTGRTQMRFVPDCGHRKADVRVARKQRFAAGTALATDGPGIAALKQRYASDLLGLAGALADLAQNFPVGLGLGARRRREHTHRVPCNIKNAQIVRAQPVADKSQYRFGFQSCGKTVG</sequence>
<protein>
    <submittedName>
        <fullName evidence="1">Uncharacterized protein</fullName>
    </submittedName>
</protein>
<proteinExistence type="predicted"/>
<gene>
    <name evidence="1" type="ORF">GALL_436140</name>
</gene>
<reference evidence="1" key="1">
    <citation type="submission" date="2016-10" db="EMBL/GenBank/DDBJ databases">
        <title>Sequence of Gallionella enrichment culture.</title>
        <authorList>
            <person name="Poehlein A."/>
            <person name="Muehling M."/>
            <person name="Daniel R."/>
        </authorList>
    </citation>
    <scope>NUCLEOTIDE SEQUENCE</scope>
</reference>
<name>A0A1J5PUC6_9ZZZZ</name>
<dbReference type="EMBL" id="MLJW01002405">
    <property type="protein sequence ID" value="OIQ74730.1"/>
    <property type="molecule type" value="Genomic_DNA"/>
</dbReference>
<organism evidence="1">
    <name type="scientific">mine drainage metagenome</name>
    <dbReference type="NCBI Taxonomy" id="410659"/>
    <lineage>
        <taxon>unclassified sequences</taxon>
        <taxon>metagenomes</taxon>
        <taxon>ecological metagenomes</taxon>
    </lineage>
</organism>
<comment type="caution">
    <text evidence="1">The sequence shown here is derived from an EMBL/GenBank/DDBJ whole genome shotgun (WGS) entry which is preliminary data.</text>
</comment>